<accession>A0AAV4S3Y2</accession>
<name>A0AAV4S3Y2_9ARAC</name>
<dbReference type="Proteomes" id="UP001054837">
    <property type="component" value="Unassembled WGS sequence"/>
</dbReference>
<gene>
    <name evidence="1" type="ORF">CDAR_67321</name>
</gene>
<sequence>MISDANNYVVFVAIKKIEAWFMQRGCPYENFREKRQFHTDHNRSVVDLKEKNTSQICSYILNSAAAFLEQVGAKPTTKVASNKVAASHWPLFRQDIKYGDKGARFSTPCLVPLHGCTSVRCTPLAIRNGVTHLEVSSAITGLSLELG</sequence>
<proteinExistence type="predicted"/>
<reference evidence="1 2" key="1">
    <citation type="submission" date="2021-06" db="EMBL/GenBank/DDBJ databases">
        <title>Caerostris darwini draft genome.</title>
        <authorList>
            <person name="Kono N."/>
            <person name="Arakawa K."/>
        </authorList>
    </citation>
    <scope>NUCLEOTIDE SEQUENCE [LARGE SCALE GENOMIC DNA]</scope>
</reference>
<evidence type="ECO:0000313" key="1">
    <source>
        <dbReference type="EMBL" id="GIY28034.1"/>
    </source>
</evidence>
<evidence type="ECO:0000313" key="2">
    <source>
        <dbReference type="Proteomes" id="UP001054837"/>
    </source>
</evidence>
<organism evidence="1 2">
    <name type="scientific">Caerostris darwini</name>
    <dbReference type="NCBI Taxonomy" id="1538125"/>
    <lineage>
        <taxon>Eukaryota</taxon>
        <taxon>Metazoa</taxon>
        <taxon>Ecdysozoa</taxon>
        <taxon>Arthropoda</taxon>
        <taxon>Chelicerata</taxon>
        <taxon>Arachnida</taxon>
        <taxon>Araneae</taxon>
        <taxon>Araneomorphae</taxon>
        <taxon>Entelegynae</taxon>
        <taxon>Araneoidea</taxon>
        <taxon>Araneidae</taxon>
        <taxon>Caerostris</taxon>
    </lineage>
</organism>
<protein>
    <submittedName>
        <fullName evidence="1">Uncharacterized protein</fullName>
    </submittedName>
</protein>
<dbReference type="EMBL" id="BPLQ01007126">
    <property type="protein sequence ID" value="GIY28034.1"/>
    <property type="molecule type" value="Genomic_DNA"/>
</dbReference>
<dbReference type="AlphaFoldDB" id="A0AAV4S3Y2"/>
<keyword evidence="2" id="KW-1185">Reference proteome</keyword>
<comment type="caution">
    <text evidence="1">The sequence shown here is derived from an EMBL/GenBank/DDBJ whole genome shotgun (WGS) entry which is preliminary data.</text>
</comment>